<dbReference type="EMBL" id="MU266494">
    <property type="protein sequence ID" value="KAH7922205.1"/>
    <property type="molecule type" value="Genomic_DNA"/>
</dbReference>
<keyword evidence="2" id="KW-1185">Reference proteome</keyword>
<name>A0ACB8BA81_9AGAM</name>
<evidence type="ECO:0000313" key="2">
    <source>
        <dbReference type="Proteomes" id="UP000790709"/>
    </source>
</evidence>
<evidence type="ECO:0000313" key="1">
    <source>
        <dbReference type="EMBL" id="KAH7922205.1"/>
    </source>
</evidence>
<comment type="caution">
    <text evidence="1">The sequence shown here is derived from an EMBL/GenBank/DDBJ whole genome shotgun (WGS) entry which is preliminary data.</text>
</comment>
<accession>A0ACB8BA81</accession>
<sequence length="90" mass="10080">MQRLSCCVYALTTEYAATIITDPHHPKALDCQVDSDVGQTRNRSIIQCSRKREIHGHSHTEIRFQWYGNNICGAVECTCAKVPGFLAVTI</sequence>
<proteinExistence type="predicted"/>
<protein>
    <submittedName>
        <fullName evidence="1">Uncharacterized protein</fullName>
    </submittedName>
</protein>
<organism evidence="1 2">
    <name type="scientific">Leucogyrophana mollusca</name>
    <dbReference type="NCBI Taxonomy" id="85980"/>
    <lineage>
        <taxon>Eukaryota</taxon>
        <taxon>Fungi</taxon>
        <taxon>Dikarya</taxon>
        <taxon>Basidiomycota</taxon>
        <taxon>Agaricomycotina</taxon>
        <taxon>Agaricomycetes</taxon>
        <taxon>Agaricomycetidae</taxon>
        <taxon>Boletales</taxon>
        <taxon>Boletales incertae sedis</taxon>
        <taxon>Leucogyrophana</taxon>
    </lineage>
</organism>
<reference evidence="1" key="1">
    <citation type="journal article" date="2021" name="New Phytol.">
        <title>Evolutionary innovations through gain and loss of genes in the ectomycorrhizal Boletales.</title>
        <authorList>
            <person name="Wu G."/>
            <person name="Miyauchi S."/>
            <person name="Morin E."/>
            <person name="Kuo A."/>
            <person name="Drula E."/>
            <person name="Varga T."/>
            <person name="Kohler A."/>
            <person name="Feng B."/>
            <person name="Cao Y."/>
            <person name="Lipzen A."/>
            <person name="Daum C."/>
            <person name="Hundley H."/>
            <person name="Pangilinan J."/>
            <person name="Johnson J."/>
            <person name="Barry K."/>
            <person name="LaButti K."/>
            <person name="Ng V."/>
            <person name="Ahrendt S."/>
            <person name="Min B."/>
            <person name="Choi I.G."/>
            <person name="Park H."/>
            <person name="Plett J.M."/>
            <person name="Magnuson J."/>
            <person name="Spatafora J.W."/>
            <person name="Nagy L.G."/>
            <person name="Henrissat B."/>
            <person name="Grigoriev I.V."/>
            <person name="Yang Z.L."/>
            <person name="Xu J."/>
            <person name="Martin F.M."/>
        </authorList>
    </citation>
    <scope>NUCLEOTIDE SEQUENCE</scope>
    <source>
        <strain evidence="1">KUC20120723A-06</strain>
    </source>
</reference>
<gene>
    <name evidence="1" type="ORF">BV22DRAFT_675934</name>
</gene>
<dbReference type="Proteomes" id="UP000790709">
    <property type="component" value="Unassembled WGS sequence"/>
</dbReference>